<accession>U4LTF9</accession>
<organism evidence="2 3">
    <name type="scientific">Pyronema omphalodes (strain CBS 100304)</name>
    <name type="common">Pyronema confluens</name>
    <dbReference type="NCBI Taxonomy" id="1076935"/>
    <lineage>
        <taxon>Eukaryota</taxon>
        <taxon>Fungi</taxon>
        <taxon>Dikarya</taxon>
        <taxon>Ascomycota</taxon>
        <taxon>Pezizomycotina</taxon>
        <taxon>Pezizomycetes</taxon>
        <taxon>Pezizales</taxon>
        <taxon>Pyronemataceae</taxon>
        <taxon>Pyronema</taxon>
    </lineage>
</organism>
<dbReference type="Pfam" id="PF13391">
    <property type="entry name" value="HNH_2"/>
    <property type="match status" value="1"/>
</dbReference>
<sequence>MKFIAILEIMRVTDEPWIHRLISRNVSGREDHFRDGIRARDGKCVISGVVNSRAYRGNWTRFEGAHIFPLEKENLWIEWNYGLWITDMDDTNGISKINSCQNGFLLQANIHQDFDQYLLLVNPDDHYKIIVFDPDLDGLDGRILDPVCRNPEDPHRVSDQLLRWHFRQCVLANMRGAGEPIFEHDFPPGADMVGEISEGPYAKERFELDLAARLREVT</sequence>
<name>U4LTF9_PYROM</name>
<keyword evidence="3" id="KW-1185">Reference proteome</keyword>
<gene>
    <name evidence="2" type="ORF">PCON_13661</name>
</gene>
<evidence type="ECO:0000259" key="1">
    <source>
        <dbReference type="Pfam" id="PF13391"/>
    </source>
</evidence>
<dbReference type="AlphaFoldDB" id="U4LTF9"/>
<dbReference type="eggNOG" id="ENOG502SKV9">
    <property type="taxonomic scope" value="Eukaryota"/>
</dbReference>
<dbReference type="OrthoDB" id="2142759at2759"/>
<evidence type="ECO:0000313" key="2">
    <source>
        <dbReference type="EMBL" id="CCX32810.1"/>
    </source>
</evidence>
<feature type="domain" description="HNH nuclease" evidence="1">
    <location>
        <begin position="44"/>
        <end position="122"/>
    </location>
</feature>
<protein>
    <recommendedName>
        <fullName evidence="1">HNH nuclease domain-containing protein</fullName>
    </recommendedName>
</protein>
<dbReference type="InterPro" id="IPR003615">
    <property type="entry name" value="HNH_nuc"/>
</dbReference>
<dbReference type="Proteomes" id="UP000018144">
    <property type="component" value="Unassembled WGS sequence"/>
</dbReference>
<dbReference type="OMA" id="DEPWIHR"/>
<proteinExistence type="predicted"/>
<reference evidence="2 3" key="1">
    <citation type="journal article" date="2013" name="PLoS Genet.">
        <title>The genome and development-dependent transcriptomes of Pyronema confluens: a window into fungal evolution.</title>
        <authorList>
            <person name="Traeger S."/>
            <person name="Altegoer F."/>
            <person name="Freitag M."/>
            <person name="Gabaldon T."/>
            <person name="Kempken F."/>
            <person name="Kumar A."/>
            <person name="Marcet-Houben M."/>
            <person name="Poggeler S."/>
            <person name="Stajich J.E."/>
            <person name="Nowrousian M."/>
        </authorList>
    </citation>
    <scope>NUCLEOTIDE SEQUENCE [LARGE SCALE GENOMIC DNA]</scope>
    <source>
        <strain evidence="3">CBS 100304</strain>
        <tissue evidence="2">Vegetative mycelium</tissue>
    </source>
</reference>
<dbReference type="EMBL" id="HF935907">
    <property type="protein sequence ID" value="CCX32810.1"/>
    <property type="molecule type" value="Genomic_DNA"/>
</dbReference>
<dbReference type="STRING" id="1076935.U4LTF9"/>
<evidence type="ECO:0000313" key="3">
    <source>
        <dbReference type="Proteomes" id="UP000018144"/>
    </source>
</evidence>